<keyword evidence="1" id="KW-0175">Coiled coil</keyword>
<dbReference type="Proteomes" id="UP000050455">
    <property type="component" value="Unassembled WGS sequence"/>
</dbReference>
<dbReference type="AlphaFoldDB" id="A0A0P9V839"/>
<evidence type="ECO:0000313" key="3">
    <source>
        <dbReference type="Proteomes" id="UP000050455"/>
    </source>
</evidence>
<comment type="caution">
    <text evidence="2">The sequence shown here is derived from an EMBL/GenBank/DDBJ whole genome shotgun (WGS) entry which is preliminary data.</text>
</comment>
<reference evidence="2 3" key="1">
    <citation type="submission" date="2015-09" db="EMBL/GenBank/DDBJ databases">
        <title>Genome announcement of multiple Pseudomonas syringae strains.</title>
        <authorList>
            <person name="Thakur S."/>
            <person name="Wang P.W."/>
            <person name="Gong Y."/>
            <person name="Weir B.S."/>
            <person name="Guttman D.S."/>
        </authorList>
    </citation>
    <scope>NUCLEOTIDE SEQUENCE [LARGE SCALE GENOMIC DNA]</scope>
    <source>
        <strain evidence="2 3">ICMP6289</strain>
    </source>
</reference>
<sequence>MAGDTDTTDTTTLTLRGTPFALINAAKRLTGETTGNKAFLAAVVQLDRLTDEIADERAENKRLRENLRRSQSLIHQLNSVCIQVSELAGQKDLFE</sequence>
<protein>
    <submittedName>
        <fullName evidence="2">Uncharacterized protein</fullName>
    </submittedName>
</protein>
<dbReference type="RefSeq" id="WP_024650466.1">
    <property type="nucleotide sequence ID" value="NZ_JYHE01000133.1"/>
</dbReference>
<name>A0A0P9V839_9PSED</name>
<keyword evidence="3" id="KW-1185">Reference proteome</keyword>
<evidence type="ECO:0000256" key="1">
    <source>
        <dbReference type="SAM" id="Coils"/>
    </source>
</evidence>
<gene>
    <name evidence="2" type="ORF">ALO64_02660</name>
</gene>
<feature type="coiled-coil region" evidence="1">
    <location>
        <begin position="46"/>
        <end position="80"/>
    </location>
</feature>
<proteinExistence type="predicted"/>
<dbReference type="EMBL" id="LJQT01000458">
    <property type="protein sequence ID" value="KPX80272.1"/>
    <property type="molecule type" value="Genomic_DNA"/>
</dbReference>
<evidence type="ECO:0000313" key="2">
    <source>
        <dbReference type="EMBL" id="KPX80272.1"/>
    </source>
</evidence>
<dbReference type="PATRIC" id="fig|86176.4.peg.2899"/>
<organism evidence="2 3">
    <name type="scientific">Pseudomonas meliae</name>
    <dbReference type="NCBI Taxonomy" id="86176"/>
    <lineage>
        <taxon>Bacteria</taxon>
        <taxon>Pseudomonadati</taxon>
        <taxon>Pseudomonadota</taxon>
        <taxon>Gammaproteobacteria</taxon>
        <taxon>Pseudomonadales</taxon>
        <taxon>Pseudomonadaceae</taxon>
        <taxon>Pseudomonas</taxon>
    </lineage>
</organism>
<accession>A0A0P9V839</accession>